<dbReference type="SUPFAM" id="SSF81383">
    <property type="entry name" value="F-box domain"/>
    <property type="match status" value="1"/>
</dbReference>
<dbReference type="EMBL" id="JABCIY010000205">
    <property type="protein sequence ID" value="KAF7188677.1"/>
    <property type="molecule type" value="Genomic_DNA"/>
</dbReference>
<dbReference type="Gene3D" id="1.20.1280.50">
    <property type="match status" value="1"/>
</dbReference>
<evidence type="ECO:0000313" key="3">
    <source>
        <dbReference type="Proteomes" id="UP000660729"/>
    </source>
</evidence>
<dbReference type="InterPro" id="IPR001810">
    <property type="entry name" value="F-box_dom"/>
</dbReference>
<sequence length="229" mass="25625">MRAASRVCNITELLEAILLQLPTHDLLFAQHVCKQWQAVIGASVSIKKALFLTPGTSNDTHHDNTCTATHKAQDRRPQDSRYQQLTDFFNSGAIVINRLISLQMNPDQVHSRGGFGTPAQGPRCLSYLRPDLLVSLASSSCRSMYITQPPMDIEIVDVDFGSMWALEPRHPRPASPRTFPRVRTVGELIEAVKMEIEVRQKLKIVTCLRVVLGFNYDDVVAAVKRDETA</sequence>
<evidence type="ECO:0000259" key="1">
    <source>
        <dbReference type="Pfam" id="PF00646"/>
    </source>
</evidence>
<dbReference type="OrthoDB" id="3645130at2759"/>
<proteinExistence type="predicted"/>
<protein>
    <recommendedName>
        <fullName evidence="1">F-box domain-containing protein</fullName>
    </recommendedName>
</protein>
<dbReference type="Proteomes" id="UP000660729">
    <property type="component" value="Unassembled WGS sequence"/>
</dbReference>
<dbReference type="CDD" id="cd09917">
    <property type="entry name" value="F-box_SF"/>
    <property type="match status" value="1"/>
</dbReference>
<comment type="caution">
    <text evidence="2">The sequence shown here is derived from an EMBL/GenBank/DDBJ whole genome shotgun (WGS) entry which is preliminary data.</text>
</comment>
<evidence type="ECO:0000313" key="2">
    <source>
        <dbReference type="EMBL" id="KAF7188677.1"/>
    </source>
</evidence>
<keyword evidence="3" id="KW-1185">Reference proteome</keyword>
<gene>
    <name evidence="2" type="ORF">HII31_09929</name>
</gene>
<organism evidence="2 3">
    <name type="scientific">Pseudocercospora fuligena</name>
    <dbReference type="NCBI Taxonomy" id="685502"/>
    <lineage>
        <taxon>Eukaryota</taxon>
        <taxon>Fungi</taxon>
        <taxon>Dikarya</taxon>
        <taxon>Ascomycota</taxon>
        <taxon>Pezizomycotina</taxon>
        <taxon>Dothideomycetes</taxon>
        <taxon>Dothideomycetidae</taxon>
        <taxon>Mycosphaerellales</taxon>
        <taxon>Mycosphaerellaceae</taxon>
        <taxon>Pseudocercospora</taxon>
    </lineage>
</organism>
<dbReference type="InterPro" id="IPR036047">
    <property type="entry name" value="F-box-like_dom_sf"/>
</dbReference>
<dbReference type="Pfam" id="PF00646">
    <property type="entry name" value="F-box"/>
    <property type="match status" value="1"/>
</dbReference>
<feature type="domain" description="F-box" evidence="1">
    <location>
        <begin position="12"/>
        <end position="40"/>
    </location>
</feature>
<reference evidence="2" key="1">
    <citation type="submission" date="2020-04" db="EMBL/GenBank/DDBJ databases">
        <title>Draft genome resource of the tomato pathogen Pseudocercospora fuligena.</title>
        <authorList>
            <person name="Zaccaron A."/>
        </authorList>
    </citation>
    <scope>NUCLEOTIDE SEQUENCE</scope>
    <source>
        <strain evidence="2">PF001</strain>
    </source>
</reference>
<name>A0A8H6RDV3_9PEZI</name>
<dbReference type="AlphaFoldDB" id="A0A8H6RDV3"/>
<accession>A0A8H6RDV3</accession>